<protein>
    <submittedName>
        <fullName evidence="2">Interphotoreceptor retinoid-binding protein</fullName>
    </submittedName>
</protein>
<dbReference type="PANTHER" id="PTHR11261:SF3">
    <property type="entry name" value="RETINOL-BINDING PROTEIN 3"/>
    <property type="match status" value="1"/>
</dbReference>
<dbReference type="InterPro" id="IPR005151">
    <property type="entry name" value="Tail-specific_protease"/>
</dbReference>
<accession>A0A401ZRK7</accession>
<dbReference type="EMBL" id="BIFQ01000002">
    <property type="protein sequence ID" value="GCE09501.1"/>
    <property type="molecule type" value="Genomic_DNA"/>
</dbReference>
<dbReference type="Gene3D" id="3.30.750.44">
    <property type="match status" value="1"/>
</dbReference>
<gene>
    <name evidence="2" type="ORF">KDAU_68300</name>
</gene>
<dbReference type="PANTHER" id="PTHR11261">
    <property type="entry name" value="INTERPHOTORECEPTOR RETINOID-BINDING PROTEIN"/>
    <property type="match status" value="1"/>
</dbReference>
<dbReference type="SMART" id="SM00245">
    <property type="entry name" value="TSPc"/>
    <property type="match status" value="1"/>
</dbReference>
<reference evidence="3" key="1">
    <citation type="submission" date="2018-12" db="EMBL/GenBank/DDBJ databases">
        <title>Tengunoibacter tsumagoiensis gen. nov., sp. nov., Dictyobacter kobayashii sp. nov., D. alpinus sp. nov., and D. joshuensis sp. nov. and description of Dictyobacteraceae fam. nov. within the order Ktedonobacterales isolated from Tengu-no-mugimeshi.</title>
        <authorList>
            <person name="Wang C.M."/>
            <person name="Zheng Y."/>
            <person name="Sakai Y."/>
            <person name="Toyoda A."/>
            <person name="Minakuchi Y."/>
            <person name="Abe K."/>
            <person name="Yokota A."/>
            <person name="Yabe S."/>
        </authorList>
    </citation>
    <scope>NUCLEOTIDE SEQUENCE [LARGE SCALE GENOMIC DNA]</scope>
    <source>
        <strain evidence="3">S-27</strain>
    </source>
</reference>
<name>A0A401ZRK7_9CHLR</name>
<keyword evidence="3" id="KW-1185">Reference proteome</keyword>
<dbReference type="CDD" id="cd07563">
    <property type="entry name" value="Peptidase_S41_IRBP"/>
    <property type="match status" value="1"/>
</dbReference>
<dbReference type="AlphaFoldDB" id="A0A401ZRK7"/>
<dbReference type="Pfam" id="PF11918">
    <property type="entry name" value="Peptidase_S41_N"/>
    <property type="match status" value="1"/>
</dbReference>
<dbReference type="GO" id="GO:0006508">
    <property type="term" value="P:proteolysis"/>
    <property type="evidence" value="ECO:0007669"/>
    <property type="project" value="InterPro"/>
</dbReference>
<dbReference type="Proteomes" id="UP000287224">
    <property type="component" value="Unassembled WGS sequence"/>
</dbReference>
<dbReference type="InterPro" id="IPR029045">
    <property type="entry name" value="ClpP/crotonase-like_dom_sf"/>
</dbReference>
<dbReference type="Gene3D" id="3.90.226.10">
    <property type="entry name" value="2-enoyl-CoA Hydratase, Chain A, domain 1"/>
    <property type="match status" value="1"/>
</dbReference>
<dbReference type="GO" id="GO:0008236">
    <property type="term" value="F:serine-type peptidase activity"/>
    <property type="evidence" value="ECO:0007669"/>
    <property type="project" value="InterPro"/>
</dbReference>
<organism evidence="2 3">
    <name type="scientific">Dictyobacter aurantiacus</name>
    <dbReference type="NCBI Taxonomy" id="1936993"/>
    <lineage>
        <taxon>Bacteria</taxon>
        <taxon>Bacillati</taxon>
        <taxon>Chloroflexota</taxon>
        <taxon>Ktedonobacteria</taxon>
        <taxon>Ktedonobacterales</taxon>
        <taxon>Dictyobacteraceae</taxon>
        <taxon>Dictyobacter</taxon>
    </lineage>
</organism>
<evidence type="ECO:0000313" key="3">
    <source>
        <dbReference type="Proteomes" id="UP000287224"/>
    </source>
</evidence>
<sequence>MPHENFTLTTEAQSLILERLYHLLAEHYVVPELVPAAEQTLRQQFGTGEFASYTATDAFCEFVTTHLYEYFHDRHLVLQFHAEARPISNEENLTQAAERQAQMVERETLRNFGFQKVERLEGNIGYLDLRFFSSPAIAGDTAAAAMTLLAHTNAIIIDLRHNDGGENYMAHLLTSYLVEAEPILLNSFSFRSHQRTQQCWTLPYVPGKRSTHQPVYILTSAATASAAEEFAYTLQQLRRAAVIGEKTIGAANPVEIYQITKHVKALIPIGKSLNAVSGTNWEGTGVIPDKEVPAAQALHIAHMEALQKVLADTQLSPAASAFLKKEAQKLIQSQTFLNE</sequence>
<proteinExistence type="predicted"/>
<evidence type="ECO:0000259" key="1">
    <source>
        <dbReference type="SMART" id="SM00245"/>
    </source>
</evidence>
<comment type="caution">
    <text evidence="2">The sequence shown here is derived from an EMBL/GenBank/DDBJ whole genome shotgun (WGS) entry which is preliminary data.</text>
</comment>
<keyword evidence="2" id="KW-0675">Receptor</keyword>
<evidence type="ECO:0000313" key="2">
    <source>
        <dbReference type="EMBL" id="GCE09501.1"/>
    </source>
</evidence>
<dbReference type="Pfam" id="PF03572">
    <property type="entry name" value="Peptidase_S41"/>
    <property type="match status" value="1"/>
</dbReference>
<dbReference type="SUPFAM" id="SSF52096">
    <property type="entry name" value="ClpP/crotonase"/>
    <property type="match status" value="1"/>
</dbReference>
<feature type="domain" description="Tail specific protease" evidence="1">
    <location>
        <begin position="86"/>
        <end position="293"/>
    </location>
</feature>